<dbReference type="Gene3D" id="2.160.10.10">
    <property type="entry name" value="Hexapeptide repeat proteins"/>
    <property type="match status" value="1"/>
</dbReference>
<proteinExistence type="predicted"/>
<evidence type="ECO:0000313" key="1">
    <source>
        <dbReference type="EMBL" id="HGK24632.1"/>
    </source>
</evidence>
<name>A0A7C2GVM6_DICTH</name>
<reference evidence="1" key="1">
    <citation type="journal article" date="2020" name="mSystems">
        <title>Genome- and Community-Level Interaction Insights into Carbon Utilization and Element Cycling Functions of Hydrothermarchaeota in Hydrothermal Sediment.</title>
        <authorList>
            <person name="Zhou Z."/>
            <person name="Liu Y."/>
            <person name="Xu W."/>
            <person name="Pan J."/>
            <person name="Luo Z.H."/>
            <person name="Li M."/>
        </authorList>
    </citation>
    <scope>NUCLEOTIDE SEQUENCE [LARGE SCALE GENOMIC DNA]</scope>
    <source>
        <strain evidence="1">SpSt-70</strain>
    </source>
</reference>
<dbReference type="SUPFAM" id="SSF51161">
    <property type="entry name" value="Trimeric LpxA-like enzymes"/>
    <property type="match status" value="1"/>
</dbReference>
<dbReference type="RefSeq" id="WP_149122363.1">
    <property type="nucleotide sequence ID" value="NZ_VTFL01000001.1"/>
</dbReference>
<dbReference type="Pfam" id="PF00132">
    <property type="entry name" value="Hexapep"/>
    <property type="match status" value="1"/>
</dbReference>
<organism evidence="1">
    <name type="scientific">Dictyoglomus thermophilum</name>
    <dbReference type="NCBI Taxonomy" id="14"/>
    <lineage>
        <taxon>Bacteria</taxon>
        <taxon>Pseudomonadati</taxon>
        <taxon>Dictyoglomota</taxon>
        <taxon>Dictyoglomia</taxon>
        <taxon>Dictyoglomales</taxon>
        <taxon>Dictyoglomaceae</taxon>
        <taxon>Dictyoglomus</taxon>
    </lineage>
</organism>
<dbReference type="InterPro" id="IPR011004">
    <property type="entry name" value="Trimer_LpxA-like_sf"/>
</dbReference>
<gene>
    <name evidence="1" type="ORF">ENU78_09455</name>
</gene>
<dbReference type="EMBL" id="DTDV01000023">
    <property type="protein sequence ID" value="HGK24632.1"/>
    <property type="molecule type" value="Genomic_DNA"/>
</dbReference>
<comment type="caution">
    <text evidence="1">The sequence shown here is derived from an EMBL/GenBank/DDBJ whole genome shotgun (WGS) entry which is preliminary data.</text>
</comment>
<dbReference type="InterPro" id="IPR001451">
    <property type="entry name" value="Hexapep"/>
</dbReference>
<dbReference type="PANTHER" id="PTHR13061">
    <property type="entry name" value="DYNACTIN SUBUNIT P25"/>
    <property type="match status" value="1"/>
</dbReference>
<dbReference type="AlphaFoldDB" id="A0A7C2GVM6"/>
<dbReference type="CDD" id="cd04645">
    <property type="entry name" value="LbH_gamma_CA_like"/>
    <property type="match status" value="1"/>
</dbReference>
<sequence length="167" mass="18383">MLRPFEENLPQIEGEVYISGSAVVIGKVTLKKGVNIWDFAVIRGDLDSIFIDEYTNIQENVVIHVDEGKPVYIGKYVTVGHSAVLHGCKIEDNTLVGMGAIILDDAVIGKNSIIGAGTLIPQGKEIPEGSVVIGVPGKIVRSVTEEEILHIKRNAELYYHLSKKYWR</sequence>
<dbReference type="InterPro" id="IPR047324">
    <property type="entry name" value="LbH_gamma_CA-like"/>
</dbReference>
<accession>A0A7C2GVM6</accession>
<dbReference type="PANTHER" id="PTHR13061:SF29">
    <property type="entry name" value="GAMMA CARBONIC ANHYDRASE-LIKE 1, MITOCHONDRIAL-RELATED"/>
    <property type="match status" value="1"/>
</dbReference>
<protein>
    <submittedName>
        <fullName evidence="1">Gamma carbonic anhydrase family protein</fullName>
    </submittedName>
</protein>
<dbReference type="InterPro" id="IPR050484">
    <property type="entry name" value="Transf_Hexapept/Carb_Anhydrase"/>
</dbReference>